<keyword evidence="2 6" id="KW-0238">DNA-binding</keyword>
<keyword evidence="3" id="KW-0804">Transcription</keyword>
<dbReference type="InterPro" id="IPR036390">
    <property type="entry name" value="WH_DNA-bd_sf"/>
</dbReference>
<comment type="caution">
    <text evidence="6">The sequence shown here is derived from an EMBL/GenBank/DDBJ whole genome shotgun (WGS) entry which is preliminary data.</text>
</comment>
<feature type="domain" description="IclR-ED" evidence="5">
    <location>
        <begin position="60"/>
        <end position="243"/>
    </location>
</feature>
<evidence type="ECO:0000256" key="2">
    <source>
        <dbReference type="ARBA" id="ARBA00023125"/>
    </source>
</evidence>
<name>A0A852TC13_9BACI</name>
<proteinExistence type="predicted"/>
<evidence type="ECO:0000259" key="5">
    <source>
        <dbReference type="PROSITE" id="PS51078"/>
    </source>
</evidence>
<evidence type="ECO:0000313" key="7">
    <source>
        <dbReference type="Proteomes" id="UP000548423"/>
    </source>
</evidence>
<gene>
    <name evidence="6" type="ORF">F4694_002516</name>
</gene>
<dbReference type="SUPFAM" id="SSF46785">
    <property type="entry name" value="Winged helix' DNA-binding domain"/>
    <property type="match status" value="1"/>
</dbReference>
<dbReference type="InterPro" id="IPR029016">
    <property type="entry name" value="GAF-like_dom_sf"/>
</dbReference>
<dbReference type="Pfam" id="PF01614">
    <property type="entry name" value="IclR_C"/>
    <property type="match status" value="1"/>
</dbReference>
<feature type="domain" description="HTH iclR-type" evidence="4">
    <location>
        <begin position="1"/>
        <end position="59"/>
    </location>
</feature>
<evidence type="ECO:0000313" key="6">
    <source>
        <dbReference type="EMBL" id="NYE05741.1"/>
    </source>
</evidence>
<dbReference type="GO" id="GO:0003677">
    <property type="term" value="F:DNA binding"/>
    <property type="evidence" value="ECO:0007669"/>
    <property type="project" value="UniProtKB-KW"/>
</dbReference>
<keyword evidence="1" id="KW-0805">Transcription regulation</keyword>
<dbReference type="AlphaFoldDB" id="A0A852TC13"/>
<evidence type="ECO:0000259" key="4">
    <source>
        <dbReference type="PROSITE" id="PS51077"/>
    </source>
</evidence>
<dbReference type="Pfam" id="PF09339">
    <property type="entry name" value="HTH_IclR"/>
    <property type="match status" value="1"/>
</dbReference>
<dbReference type="SUPFAM" id="SSF55781">
    <property type="entry name" value="GAF domain-like"/>
    <property type="match status" value="1"/>
</dbReference>
<organism evidence="6 7">
    <name type="scientific">Neobacillus niacini</name>
    <dbReference type="NCBI Taxonomy" id="86668"/>
    <lineage>
        <taxon>Bacteria</taxon>
        <taxon>Bacillati</taxon>
        <taxon>Bacillota</taxon>
        <taxon>Bacilli</taxon>
        <taxon>Bacillales</taxon>
        <taxon>Bacillaceae</taxon>
        <taxon>Neobacillus</taxon>
    </lineage>
</organism>
<reference evidence="7" key="1">
    <citation type="submission" date="2020-07" db="EMBL/GenBank/DDBJ databases">
        <authorList>
            <person name="Partida-Martinez L."/>
            <person name="Huntemann M."/>
            <person name="Clum A."/>
            <person name="Wang J."/>
            <person name="Palaniappan K."/>
            <person name="Ritter S."/>
            <person name="Chen I.-M."/>
            <person name="Stamatis D."/>
            <person name="Reddy T."/>
            <person name="O'Malley R."/>
            <person name="Daum C."/>
            <person name="Shapiro N."/>
            <person name="Ivanova N."/>
            <person name="Kyrpides N."/>
            <person name="Woyke T."/>
        </authorList>
    </citation>
    <scope>NUCLEOTIDE SEQUENCE [LARGE SCALE GENOMIC DNA]</scope>
    <source>
        <strain evidence="7">AT2.8</strain>
    </source>
</reference>
<dbReference type="GO" id="GO:0045892">
    <property type="term" value="P:negative regulation of DNA-templated transcription"/>
    <property type="evidence" value="ECO:0007669"/>
    <property type="project" value="TreeGrafter"/>
</dbReference>
<dbReference type="InterPro" id="IPR036388">
    <property type="entry name" value="WH-like_DNA-bd_sf"/>
</dbReference>
<dbReference type="InterPro" id="IPR014757">
    <property type="entry name" value="Tscrpt_reg_IclR_C"/>
</dbReference>
<dbReference type="GO" id="GO:0003700">
    <property type="term" value="F:DNA-binding transcription factor activity"/>
    <property type="evidence" value="ECO:0007669"/>
    <property type="project" value="TreeGrafter"/>
</dbReference>
<evidence type="ECO:0000256" key="1">
    <source>
        <dbReference type="ARBA" id="ARBA00023015"/>
    </source>
</evidence>
<dbReference type="Gene3D" id="3.30.450.40">
    <property type="match status" value="1"/>
</dbReference>
<sequence length="254" mass="28755">MSTIDRALTLVEQIVERPMKLQEIAKELDVHKSSASRIVKVLEKHKFLKTENGVIYPGYGILQLAYLINEKLDIRNIARNHIEHLGEVTRGTIHLCILDGNEVVYIDKKDSPYPVRMHSRIGNRGPVYCTGVGKAILAYLPENEVEKLMNSITFNSFTKTTIDNREDLLKELASIKESSISIDNGEHEESVRCIAAPIFNFERKPVAAISISYTTTRNTLEDLFQYRSLLLETTKAISAELGFVPSLTEMVNKY</sequence>
<dbReference type="PROSITE" id="PS51077">
    <property type="entry name" value="HTH_ICLR"/>
    <property type="match status" value="1"/>
</dbReference>
<protein>
    <submittedName>
        <fullName evidence="6">DNA-binding IclR family transcriptional regulator</fullName>
    </submittedName>
</protein>
<dbReference type="Gene3D" id="1.10.10.10">
    <property type="entry name" value="Winged helix-like DNA-binding domain superfamily/Winged helix DNA-binding domain"/>
    <property type="match status" value="1"/>
</dbReference>
<dbReference type="Proteomes" id="UP000548423">
    <property type="component" value="Unassembled WGS sequence"/>
</dbReference>
<reference evidence="7" key="2">
    <citation type="submission" date="2020-08" db="EMBL/GenBank/DDBJ databases">
        <title>The Agave Microbiome: Exploring the role of microbial communities in plant adaptations to desert environments.</title>
        <authorList>
            <person name="Partida-Martinez L.P."/>
        </authorList>
    </citation>
    <scope>NUCLEOTIDE SEQUENCE [LARGE SCALE GENOMIC DNA]</scope>
    <source>
        <strain evidence="7">AT2.8</strain>
    </source>
</reference>
<dbReference type="PANTHER" id="PTHR30136:SF24">
    <property type="entry name" value="HTH-TYPE TRANSCRIPTIONAL REPRESSOR ALLR"/>
    <property type="match status" value="1"/>
</dbReference>
<dbReference type="PROSITE" id="PS51078">
    <property type="entry name" value="ICLR_ED"/>
    <property type="match status" value="1"/>
</dbReference>
<accession>A0A852TC13</accession>
<dbReference type="InterPro" id="IPR005471">
    <property type="entry name" value="Tscrpt_reg_IclR_N"/>
</dbReference>
<evidence type="ECO:0000256" key="3">
    <source>
        <dbReference type="ARBA" id="ARBA00023163"/>
    </source>
</evidence>
<dbReference type="PANTHER" id="PTHR30136">
    <property type="entry name" value="HELIX-TURN-HELIX TRANSCRIPTIONAL REGULATOR, ICLR FAMILY"/>
    <property type="match status" value="1"/>
</dbReference>
<dbReference type="EMBL" id="JACCBX010000005">
    <property type="protein sequence ID" value="NYE05741.1"/>
    <property type="molecule type" value="Genomic_DNA"/>
</dbReference>
<dbReference type="InterPro" id="IPR050707">
    <property type="entry name" value="HTH_MetabolicPath_Reg"/>
</dbReference>
<dbReference type="SMART" id="SM00346">
    <property type="entry name" value="HTH_ICLR"/>
    <property type="match status" value="1"/>
</dbReference>